<evidence type="ECO:0000313" key="1">
    <source>
        <dbReference type="EMBL" id="TPP57605.1"/>
    </source>
</evidence>
<dbReference type="AlphaFoldDB" id="A0A504YBH0"/>
<reference evidence="1 2" key="1">
    <citation type="submission" date="2019-04" db="EMBL/GenBank/DDBJ databases">
        <title>Annotation for the trematode Fasciola gigantica.</title>
        <authorList>
            <person name="Choi Y.-J."/>
        </authorList>
    </citation>
    <scope>NUCLEOTIDE SEQUENCE [LARGE SCALE GENOMIC DNA]</scope>
    <source>
        <strain evidence="1">Uganda_cow_1</strain>
    </source>
</reference>
<dbReference type="EMBL" id="SUNJ01012985">
    <property type="protein sequence ID" value="TPP57605.1"/>
    <property type="molecule type" value="Genomic_DNA"/>
</dbReference>
<comment type="caution">
    <text evidence="1">The sequence shown here is derived from an EMBL/GenBank/DDBJ whole genome shotgun (WGS) entry which is preliminary data.</text>
</comment>
<keyword evidence="2" id="KW-1185">Reference proteome</keyword>
<protein>
    <submittedName>
        <fullName evidence="1">Uncharacterized protein</fullName>
    </submittedName>
</protein>
<gene>
    <name evidence="1" type="ORF">FGIG_02034</name>
</gene>
<accession>A0A504YBH0</accession>
<sequence>MEPNEQCTQKQDYLKLCSLAVGSFLGSHIDVVAVEGLLTRTIEYNVSLGRRTRTPIADVSKCTGRSACAQWSRKNEMDYNTAVSRWSSEQ</sequence>
<dbReference type="Proteomes" id="UP000316759">
    <property type="component" value="Unassembled WGS sequence"/>
</dbReference>
<organism evidence="1 2">
    <name type="scientific">Fasciola gigantica</name>
    <name type="common">Giant liver fluke</name>
    <dbReference type="NCBI Taxonomy" id="46835"/>
    <lineage>
        <taxon>Eukaryota</taxon>
        <taxon>Metazoa</taxon>
        <taxon>Spiralia</taxon>
        <taxon>Lophotrochozoa</taxon>
        <taxon>Platyhelminthes</taxon>
        <taxon>Trematoda</taxon>
        <taxon>Digenea</taxon>
        <taxon>Plagiorchiida</taxon>
        <taxon>Echinostomata</taxon>
        <taxon>Echinostomatoidea</taxon>
        <taxon>Fasciolidae</taxon>
        <taxon>Fasciola</taxon>
    </lineage>
</organism>
<proteinExistence type="predicted"/>
<name>A0A504YBH0_FASGI</name>
<evidence type="ECO:0000313" key="2">
    <source>
        <dbReference type="Proteomes" id="UP000316759"/>
    </source>
</evidence>